<dbReference type="OrthoDB" id="5298046at2"/>
<feature type="domain" description="Anti-sigma K factor RskA C-terminal" evidence="9">
    <location>
        <begin position="109"/>
        <end position="242"/>
    </location>
</feature>
<evidence type="ECO:0000256" key="6">
    <source>
        <dbReference type="ARBA" id="ARBA00023136"/>
    </source>
</evidence>
<proteinExistence type="predicted"/>
<evidence type="ECO:0000256" key="8">
    <source>
        <dbReference type="ARBA" id="ARBA00030803"/>
    </source>
</evidence>
<dbReference type="Proteomes" id="UP000285123">
    <property type="component" value="Unassembled WGS sequence"/>
</dbReference>
<dbReference type="Pfam" id="PF10099">
    <property type="entry name" value="RskA_C"/>
    <property type="match status" value="1"/>
</dbReference>
<evidence type="ECO:0000256" key="5">
    <source>
        <dbReference type="ARBA" id="ARBA00022989"/>
    </source>
</evidence>
<evidence type="ECO:0000256" key="2">
    <source>
        <dbReference type="ARBA" id="ARBA00004236"/>
    </source>
</evidence>
<dbReference type="GO" id="GO:0006417">
    <property type="term" value="P:regulation of translation"/>
    <property type="evidence" value="ECO:0007669"/>
    <property type="project" value="TreeGrafter"/>
</dbReference>
<evidence type="ECO:0000256" key="7">
    <source>
        <dbReference type="ARBA" id="ARBA00029829"/>
    </source>
</evidence>
<dbReference type="GO" id="GO:0016989">
    <property type="term" value="F:sigma factor antagonist activity"/>
    <property type="evidence" value="ECO:0007669"/>
    <property type="project" value="TreeGrafter"/>
</dbReference>
<evidence type="ECO:0000256" key="3">
    <source>
        <dbReference type="ARBA" id="ARBA00022475"/>
    </source>
</evidence>
<name>A0A423PDN8_9GAMM</name>
<sequence>MPVGACVVTSQEHDDDVVLAAGEYVLGTAEPDERDAFEQRLKTDPAARRELAYWERRLGSLGLGLAPVQPPSSVWDRVSKTLSLGDTRTAATPRSQAPAANDSRFWRGAAIAATLVALVLGGILLSEPTYHHGFGEPDPPHAYTSIVYDDPTGTGWLVTAWAGDDEMQVVALGDYEVPEGKVLRAWLKPESGEPMPLGTWPHTKGGYNMALSEATVKRMAPPAKLMVSMEDAGTSDQTRSAPAGKLMWSAPILSRAG</sequence>
<dbReference type="AlphaFoldDB" id="A0A423PDN8"/>
<keyword evidence="4" id="KW-0812">Transmembrane</keyword>
<reference evidence="10 11" key="1">
    <citation type="submission" date="2013-10" db="EMBL/GenBank/DDBJ databases">
        <title>Salinisphaera halophila YIM 95161 Genome Sequencing.</title>
        <authorList>
            <person name="Lai Q."/>
            <person name="Li C."/>
            <person name="Shao Z."/>
        </authorList>
    </citation>
    <scope>NUCLEOTIDE SEQUENCE [LARGE SCALE GENOMIC DNA]</scope>
    <source>
        <strain evidence="10 11">YIM 95161</strain>
    </source>
</reference>
<keyword evidence="6" id="KW-0472">Membrane</keyword>
<evidence type="ECO:0000256" key="1">
    <source>
        <dbReference type="ARBA" id="ARBA00004167"/>
    </source>
</evidence>
<evidence type="ECO:0000256" key="4">
    <source>
        <dbReference type="ARBA" id="ARBA00022692"/>
    </source>
</evidence>
<keyword evidence="5" id="KW-1133">Transmembrane helix</keyword>
<evidence type="ECO:0000313" key="11">
    <source>
        <dbReference type="Proteomes" id="UP000285123"/>
    </source>
</evidence>
<dbReference type="InterPro" id="IPR051474">
    <property type="entry name" value="Anti-sigma-K/W_factor"/>
</dbReference>
<dbReference type="EMBL" id="AYKF01000143">
    <property type="protein sequence ID" value="ROO23152.1"/>
    <property type="molecule type" value="Genomic_DNA"/>
</dbReference>
<comment type="subcellular location">
    <subcellularLocation>
        <location evidence="2">Cell membrane</location>
    </subcellularLocation>
    <subcellularLocation>
        <location evidence="1">Membrane</location>
        <topology evidence="1">Single-pass membrane protein</topology>
    </subcellularLocation>
</comment>
<evidence type="ECO:0000259" key="9">
    <source>
        <dbReference type="Pfam" id="PF10099"/>
    </source>
</evidence>
<dbReference type="InterPro" id="IPR018764">
    <property type="entry name" value="RskA_C"/>
</dbReference>
<gene>
    <name evidence="10" type="ORF">SAHL_16780</name>
</gene>
<dbReference type="GO" id="GO:0005886">
    <property type="term" value="C:plasma membrane"/>
    <property type="evidence" value="ECO:0007669"/>
    <property type="project" value="UniProtKB-SubCell"/>
</dbReference>
<dbReference type="PANTHER" id="PTHR37461">
    <property type="entry name" value="ANTI-SIGMA-K FACTOR RSKA"/>
    <property type="match status" value="1"/>
</dbReference>
<dbReference type="Gene3D" id="1.10.10.1320">
    <property type="entry name" value="Anti-sigma factor, zinc-finger domain"/>
    <property type="match status" value="1"/>
</dbReference>
<dbReference type="InterPro" id="IPR041916">
    <property type="entry name" value="Anti_sigma_zinc_sf"/>
</dbReference>
<evidence type="ECO:0000313" key="10">
    <source>
        <dbReference type="EMBL" id="ROO23152.1"/>
    </source>
</evidence>
<keyword evidence="3" id="KW-1003">Cell membrane</keyword>
<accession>A0A423PDN8</accession>
<protein>
    <recommendedName>
        <fullName evidence="8">Regulator of SigK</fullName>
    </recommendedName>
    <alternativeName>
        <fullName evidence="7">Sigma-K anti-sigma factor RskA</fullName>
    </alternativeName>
</protein>
<organism evidence="10 11">
    <name type="scientific">Salinisphaera orenii YIM 95161</name>
    <dbReference type="NCBI Taxonomy" id="1051139"/>
    <lineage>
        <taxon>Bacteria</taxon>
        <taxon>Pseudomonadati</taxon>
        <taxon>Pseudomonadota</taxon>
        <taxon>Gammaproteobacteria</taxon>
        <taxon>Salinisphaerales</taxon>
        <taxon>Salinisphaeraceae</taxon>
        <taxon>Salinisphaera</taxon>
    </lineage>
</organism>
<dbReference type="PANTHER" id="PTHR37461:SF1">
    <property type="entry name" value="ANTI-SIGMA-K FACTOR RSKA"/>
    <property type="match status" value="1"/>
</dbReference>
<comment type="caution">
    <text evidence="10">The sequence shown here is derived from an EMBL/GenBank/DDBJ whole genome shotgun (WGS) entry which is preliminary data.</text>
</comment>